<keyword evidence="10" id="KW-0548">Nucleotidyltransferase</keyword>
<keyword evidence="11" id="KW-0547">Nucleotide-binding</keyword>
<dbReference type="PROSITE" id="PS51590">
    <property type="entry name" value="SAM_MT_MNV_L"/>
    <property type="match status" value="1"/>
</dbReference>
<evidence type="ECO:0000256" key="4">
    <source>
        <dbReference type="ARBA" id="ARBA00012582"/>
    </source>
</evidence>
<organism evidence="29">
    <name type="scientific">Orgi virus</name>
    <dbReference type="NCBI Taxonomy" id="1911434"/>
    <lineage>
        <taxon>Viruses</taxon>
        <taxon>Riboviria</taxon>
        <taxon>Orthornavirae</taxon>
        <taxon>Negarnaviricota</taxon>
        <taxon>Haploviricotina</taxon>
        <taxon>Monjiviricetes</taxon>
        <taxon>Mononegavirales</taxon>
        <taxon>Rhabdoviridae</taxon>
        <taxon>Alpharhabdovirinae</taxon>
        <taxon>Alphapaprhavirus</taxon>
        <taxon>Alphapaprhavirus orgi</taxon>
    </lineage>
</organism>
<evidence type="ECO:0000256" key="15">
    <source>
        <dbReference type="ARBA" id="ARBA00022953"/>
    </source>
</evidence>
<protein>
    <recommendedName>
        <fullName evidence="23">Replicase</fullName>
        <ecNumber evidence="21">2.1.1.375</ecNumber>
        <ecNumber evidence="3">2.7.7.48</ecNumber>
        <ecNumber evidence="4">2.7.7.88</ecNumber>
    </recommendedName>
    <alternativeName>
        <fullName evidence="22">Transcriptase</fullName>
    </alternativeName>
</protein>
<proteinExistence type="predicted"/>
<keyword evidence="12" id="KW-0378">Hydrolase</keyword>
<dbReference type="InterPro" id="IPR025786">
    <property type="entry name" value="Mononega_L_MeTrfase"/>
</dbReference>
<keyword evidence="16" id="KW-0506">mRNA capping</keyword>
<name>A0A2Z2CF55_9RHAB</name>
<evidence type="ECO:0000256" key="12">
    <source>
        <dbReference type="ARBA" id="ARBA00022801"/>
    </source>
</evidence>
<evidence type="ECO:0000256" key="24">
    <source>
        <dbReference type="ARBA" id="ARBA00047332"/>
    </source>
</evidence>
<evidence type="ECO:0000256" key="7">
    <source>
        <dbReference type="ARBA" id="ARBA00022664"/>
    </source>
</evidence>
<dbReference type="GO" id="GO:0030430">
    <property type="term" value="C:host cell cytoplasm"/>
    <property type="evidence" value="ECO:0007669"/>
    <property type="project" value="UniProtKB-SubCell"/>
</dbReference>
<sequence length="2131" mass="243326">MTNVDLFFEQNEGDLWSVDSEMDLQINPKKINFLSNYDYSLNSPLIIDELENLYNFLVGISYRPSWNLNKWKNFRDAIKKVNFKLSNLRKPDQFHRWLARFFLAFEPKLDFINKLLEKSQDDAEETGTLLVTFLRGWLGKVVVLEDKSNIPDDILKWGALYIDTHLITLAMNSVSVEEVKNLEASIYLQVIGDYADHIWTLRTKSFGKVLITQNFVLLLTYGVMLDRQTLLMVKDLAVARFQTMTSMINRMDERFNEEDWLKISALYRRGDEVMSHAGVQAYNLIKMVEPTCNKRLSDIAKERKELLPDFTNFDQHLEQSMNTLSQTLPGTRDFLNLILHERSVPVLLNMYGSFRHWGHPYLDYQEGLRNLEAQVNMPKTIDEKYANALASDLAFMVLQKEFKEKKKWFVDIDQLDRKHPLYRHVRDKTWPTPKKIIDFGDNWHRLPLQKCMEIPDVIDPSVIYSDKSHSMQYSEVYRHILTRSHDPIPTNKVLESFLQRPATEWKKFLQEVNDNGLTLEDLIIGLKGKEREIKIGGRFYALLTWTLREYFVITEHLIKTHFVPLFKGLTMADDMTTVIKKMMDTTSGQGSEGYENICIANHFDYSKWNNHQRAKANNPVFDVMGKFLGYPKLISRTHEFFEKSLIYYLDRPDQLRCHDGRIVNKPGQLYCWQGQLGGLEGLRQKGWSIVNLLAINRASKSNNTFVKVLAQGDNQVVCTNYRVQKYRNHEELVQSLERIWENNNKLIHHIEQGALKLGLIINRDETLQSAEYLVYGKVPVFRGNFQCLESKRWSRITCVTNDQLPTLANILSTVGSNALTVAHFSDSPLEPMAHYNFMGNFCRNLLELHNPAIKGPISRTTLGPNFNRSIEYKCLALYLDPSLGGISGTSLTRFLIRGFPDPVTESLAFWKLLYDHGPTWLKRLARAVGNPRLGSVTNLTFSRLLEDPLSLNIPGGINPLTLIKEEIKLELLGNLGRLRNNTVKLILGHVRSEEERFVSYLRGITPLFPRFLSEYMSATFLGAAKALIGLFQNSKTIRTAFTKLMDKKINDIIFRGEIMGLQHLDDYGARRTIVQHIWECSAKKADELRLLSWGSKIYGATIPHPVEMINNTTIPTPVCEGCNQDPPYNVYVSTLIPHGLRNYKHHRGPYQAYLGSNTSESTSILQPWEKESKIPMLKRAVRLRNAINWFVPPGSPVADSILSNLRGLTGEDWDRGSRGFKRTGSALHRFSCSRQLSGGYSAQNPARLTWICATTDTMKELGSQNYDFMYQALLLYAQLTACELHEGNRFQGFYHSHISCKLCLRTIEEINLTSQGSFQHADVSYLVRAMIPDGSEIISIKPVVDVPLGDWSSLSPTVQSYHVGRAEGFVFGELTLSGNRHCDDASLFPLGIKDKVIPRGYMNGLLDGFKRAGAVHCISKRSVADLNKPKAALLGVTLHLINQVMTNTALLNVIRTAGFENLFKSIPHKVPPSYPLSDLDLGSLGRNYMRWIYLKEKHDLYEDDPSYTPLWLFSDMNHYGIAGPYACSSRLIKLLNVTSLSKATKEQLRTAKDLVHTIKDPDADPSNLLKIHSKLYYVDHELRHACKFIVRDSVSRPIDLGQTTLRDWGIEITFGINYSRVEYLAIQTGQDWENFTIQKRQIPLISGMRLFQFATGAHYKIRSILREMDIRVRDVVAGGDGSGGVGAAILRLHPNSSLIFNSLLDLSKVNLRGSSPSPPSAISEVESIRKRCINFDDSWQNPNDLANGDTWSYFIKIAKEHNLYINLVVLDMEVTDDTVSNRIERCLSHFIFQLGRSDVTLIYKSYLHRLVQDSNPLLYSVGPQFLHVYFVTTDISSSSTSEIYVIMSGRRLDCNFKLYPHLTAENLNLSWVTKSDESEFDRAIRLKKSPMFQGIPPRYQMNIQGDWIAFLGSLGIETGIAGLLGELIAERTVITAPVLPWIILIVGLNSLLSLSLGFNLPQAPPTDNEVLCTGVLVVGFQYWISVSFEKLSGYHGANLAINDYFPFSWKIIEEEVGGKKSKVLRKKKFRYVSFLGKYSTTKNLHLDSRMAAIGQFIRLLATTFQYPKFFPDSSVLDKAFETLGFKIRTKVIQDRTDLLQYFNKSQYVQIPGTLDIPEVVEQMDTEEAYLI</sequence>
<evidence type="ECO:0000256" key="1">
    <source>
        <dbReference type="ARBA" id="ARBA00004192"/>
    </source>
</evidence>
<evidence type="ECO:0000256" key="13">
    <source>
        <dbReference type="ARBA" id="ARBA00022840"/>
    </source>
</evidence>
<evidence type="ECO:0000256" key="20">
    <source>
        <dbReference type="ARBA" id="ARBA00024499"/>
    </source>
</evidence>
<evidence type="ECO:0000256" key="14">
    <source>
        <dbReference type="ARBA" id="ARBA00022844"/>
    </source>
</evidence>
<comment type="catalytic activity">
    <reaction evidence="25">
        <text>a 5'-end (5'-triphosphoguanosine)-adenylyl-adenylyl-cytidylyl-adenosine in mRNA + 2 S-adenosyl-L-methionine = a 5'-end (N(7)-methyl 5'-triphosphoguanosine)-(2'-O-methyladenylyl)-adenylyl-cytidylyl-adenosine in mRNA + 2 S-adenosyl-L-homocysteine + H(+)</text>
        <dbReference type="Rhea" id="RHEA:65376"/>
        <dbReference type="Rhea" id="RHEA-COMP:16797"/>
        <dbReference type="Rhea" id="RHEA-COMP:16798"/>
        <dbReference type="ChEBI" id="CHEBI:15378"/>
        <dbReference type="ChEBI" id="CHEBI:57856"/>
        <dbReference type="ChEBI" id="CHEBI:59789"/>
        <dbReference type="ChEBI" id="CHEBI:156483"/>
        <dbReference type="ChEBI" id="CHEBI:156484"/>
        <dbReference type="EC" id="2.1.1.375"/>
    </reaction>
</comment>
<evidence type="ECO:0000256" key="23">
    <source>
        <dbReference type="ARBA" id="ARBA00031012"/>
    </source>
</evidence>
<keyword evidence="7" id="KW-0507">mRNA processing</keyword>
<dbReference type="EC" id="2.7.7.88" evidence="4"/>
<feature type="domain" description="Mononegavirus-type SAM-dependent 2'-O-MTase" evidence="28">
    <location>
        <begin position="1649"/>
        <end position="1846"/>
    </location>
</feature>
<evidence type="ECO:0000256" key="19">
    <source>
        <dbReference type="ARBA" id="ARBA00024494"/>
    </source>
</evidence>
<keyword evidence="14" id="KW-0946">Virion</keyword>
<evidence type="ECO:0000256" key="6">
    <source>
        <dbReference type="ARBA" id="ARBA00022603"/>
    </source>
</evidence>
<dbReference type="GO" id="GO:0003968">
    <property type="term" value="F:RNA-directed RNA polymerase activity"/>
    <property type="evidence" value="ECO:0007669"/>
    <property type="project" value="UniProtKB-KW"/>
</dbReference>
<keyword evidence="9" id="KW-0949">S-adenosyl-L-methionine</keyword>
<dbReference type="PROSITE" id="PS50526">
    <property type="entry name" value="RDRP_SSRNA_NEG_NONSEG"/>
    <property type="match status" value="1"/>
</dbReference>
<dbReference type="InterPro" id="IPR039736">
    <property type="entry name" value="L_poly_C"/>
</dbReference>
<dbReference type="GO" id="GO:0005524">
    <property type="term" value="F:ATP binding"/>
    <property type="evidence" value="ECO:0007669"/>
    <property type="project" value="UniProtKB-KW"/>
</dbReference>
<keyword evidence="8" id="KW-0808">Transferase</keyword>
<comment type="catalytic activity">
    <reaction evidence="26">
        <text>GTP + H2O = GDP + phosphate + H(+)</text>
        <dbReference type="Rhea" id="RHEA:19669"/>
        <dbReference type="ChEBI" id="CHEBI:15377"/>
        <dbReference type="ChEBI" id="CHEBI:15378"/>
        <dbReference type="ChEBI" id="CHEBI:37565"/>
        <dbReference type="ChEBI" id="CHEBI:43474"/>
        <dbReference type="ChEBI" id="CHEBI:58189"/>
    </reaction>
</comment>
<evidence type="ECO:0000256" key="2">
    <source>
        <dbReference type="ARBA" id="ARBA00004328"/>
    </source>
</evidence>
<evidence type="ECO:0000256" key="18">
    <source>
        <dbReference type="ARBA" id="ARBA00023268"/>
    </source>
</evidence>
<evidence type="ECO:0000256" key="16">
    <source>
        <dbReference type="ARBA" id="ARBA00023042"/>
    </source>
</evidence>
<evidence type="ECO:0000256" key="21">
    <source>
        <dbReference type="ARBA" id="ARBA00026099"/>
    </source>
</evidence>
<evidence type="ECO:0000256" key="9">
    <source>
        <dbReference type="ARBA" id="ARBA00022691"/>
    </source>
</evidence>
<dbReference type="EC" id="2.7.7.48" evidence="3"/>
<evidence type="ECO:0000313" key="29">
    <source>
        <dbReference type="EMBL" id="AOX47522.1"/>
    </source>
</evidence>
<keyword evidence="17" id="KW-1035">Host cytoplasm</keyword>
<evidence type="ECO:0000256" key="10">
    <source>
        <dbReference type="ARBA" id="ARBA00022695"/>
    </source>
</evidence>
<dbReference type="InterPro" id="IPR048397">
    <property type="entry name" value="Methyltrans_Mon_CD"/>
</dbReference>
<evidence type="ECO:0000256" key="25">
    <source>
        <dbReference type="ARBA" id="ARBA00047370"/>
    </source>
</evidence>
<evidence type="ECO:0000256" key="5">
    <source>
        <dbReference type="ARBA" id="ARBA00022484"/>
    </source>
</evidence>
<keyword evidence="13" id="KW-0067">ATP-binding</keyword>
<comment type="subcellular location">
    <subcellularLocation>
        <location evidence="1">Host cytoplasm</location>
    </subcellularLocation>
    <subcellularLocation>
        <location evidence="2">Virion</location>
    </subcellularLocation>
</comment>
<keyword evidence="6" id="KW-0489">Methyltransferase</keyword>
<evidence type="ECO:0000256" key="3">
    <source>
        <dbReference type="ARBA" id="ARBA00012494"/>
    </source>
</evidence>
<evidence type="ECO:0000259" key="28">
    <source>
        <dbReference type="PROSITE" id="PS51590"/>
    </source>
</evidence>
<dbReference type="Pfam" id="PF21080">
    <property type="entry name" value="Methyltrans_Mon_1st"/>
    <property type="match status" value="1"/>
</dbReference>
<comment type="catalytic activity">
    <reaction evidence="19">
        <text>a 5'-end triphospho-adenylyl-adenylyl-cytidylyl-adenosine in mRNA + GDP + H(+) = a 5'-end (5'-triphosphoguanosine)-adenylyl-adenylyl-cytidylyl-adenosine in mRNA + diphosphate</text>
        <dbReference type="Rhea" id="RHEA:65436"/>
        <dbReference type="Rhea" id="RHEA-COMP:16797"/>
        <dbReference type="Rhea" id="RHEA-COMP:16799"/>
        <dbReference type="ChEBI" id="CHEBI:15378"/>
        <dbReference type="ChEBI" id="CHEBI:33019"/>
        <dbReference type="ChEBI" id="CHEBI:58189"/>
        <dbReference type="ChEBI" id="CHEBI:156484"/>
        <dbReference type="ChEBI" id="CHEBI:156503"/>
        <dbReference type="EC" id="2.7.7.88"/>
    </reaction>
</comment>
<keyword evidence="5" id="KW-0696">RNA-directed RNA polymerase</keyword>
<dbReference type="EMBL" id="KX852387">
    <property type="protein sequence ID" value="AOX47522.1"/>
    <property type="molecule type" value="Genomic_RNA"/>
</dbReference>
<dbReference type="NCBIfam" id="TIGR04198">
    <property type="entry name" value="paramyx_RNAcap"/>
    <property type="match status" value="1"/>
</dbReference>
<dbReference type="Pfam" id="PF14314">
    <property type="entry name" value="Methyltrans_Mon_2nd"/>
    <property type="match status" value="1"/>
</dbReference>
<evidence type="ECO:0000256" key="8">
    <source>
        <dbReference type="ARBA" id="ARBA00022679"/>
    </source>
</evidence>
<dbReference type="GO" id="GO:0016787">
    <property type="term" value="F:hydrolase activity"/>
    <property type="evidence" value="ECO:0007669"/>
    <property type="project" value="UniProtKB-KW"/>
</dbReference>
<evidence type="ECO:0000256" key="22">
    <source>
        <dbReference type="ARBA" id="ARBA00030436"/>
    </source>
</evidence>
<comment type="catalytic activity">
    <reaction evidence="24">
        <text>a 5'-end (5'-triphosphoguanosine)-adenylyl-adenylyl-cytidylyl-adenosine in mRNA + S-adenosyl-L-methionine = a 5'-end (5'-triphosphoguanosine)-(2'-O-methyladenylyl)-adenylyl-cytidylyl-adenosine in mRNA + S-adenosyl-L-homocysteine + H(+)</text>
        <dbReference type="Rhea" id="RHEA:65380"/>
        <dbReference type="Rhea" id="RHEA-COMP:16797"/>
        <dbReference type="Rhea" id="RHEA-COMP:16801"/>
        <dbReference type="ChEBI" id="CHEBI:15378"/>
        <dbReference type="ChEBI" id="CHEBI:57856"/>
        <dbReference type="ChEBI" id="CHEBI:59789"/>
        <dbReference type="ChEBI" id="CHEBI:156482"/>
        <dbReference type="ChEBI" id="CHEBI:156484"/>
    </reaction>
</comment>
<dbReference type="InterPro" id="IPR039530">
    <property type="entry name" value="L_methyltransferase_rhabdo"/>
</dbReference>
<feature type="domain" description="RdRp catalytic" evidence="27">
    <location>
        <begin position="597"/>
        <end position="783"/>
    </location>
</feature>
<comment type="catalytic activity">
    <reaction evidence="20">
        <text>a 5'-end (5'-triphosphoguanosine)-(2'-O-methyladenylyl)-adenylyl-cytidylyl-adenosine in mRNA + S-adenosyl-L-methionine = a 5'-end (N(7)-methyl 5'-triphosphoguanosine)-(2'-O-methyladenylyl)-adenylyl-cytidylyl-adenosine in mRNA + S-adenosyl-L-homocysteine</text>
        <dbReference type="Rhea" id="RHEA:65440"/>
        <dbReference type="Rhea" id="RHEA-COMP:16798"/>
        <dbReference type="Rhea" id="RHEA-COMP:16801"/>
        <dbReference type="ChEBI" id="CHEBI:57856"/>
        <dbReference type="ChEBI" id="CHEBI:59789"/>
        <dbReference type="ChEBI" id="CHEBI:156482"/>
        <dbReference type="ChEBI" id="CHEBI:156483"/>
    </reaction>
</comment>
<dbReference type="Pfam" id="PF14318">
    <property type="entry name" value="Mononeg_mRNAcap"/>
    <property type="match status" value="1"/>
</dbReference>
<dbReference type="GO" id="GO:0044423">
    <property type="term" value="C:virion component"/>
    <property type="evidence" value="ECO:0007669"/>
    <property type="project" value="UniProtKB-KW"/>
</dbReference>
<accession>A0A2Z2CF55</accession>
<dbReference type="EC" id="2.1.1.375" evidence="21"/>
<keyword evidence="15" id="KW-0693">Viral RNA replication</keyword>
<evidence type="ECO:0000259" key="27">
    <source>
        <dbReference type="PROSITE" id="PS50526"/>
    </source>
</evidence>
<dbReference type="GO" id="GO:0004482">
    <property type="term" value="F:mRNA 5'-cap (guanine-N7-)-methyltransferase activity"/>
    <property type="evidence" value="ECO:0007669"/>
    <property type="project" value="InterPro"/>
</dbReference>
<dbReference type="InterPro" id="IPR026890">
    <property type="entry name" value="Mononeg_mRNAcap"/>
</dbReference>
<evidence type="ECO:0000256" key="11">
    <source>
        <dbReference type="ARBA" id="ARBA00022741"/>
    </source>
</evidence>
<evidence type="ECO:0000256" key="26">
    <source>
        <dbReference type="ARBA" id="ARBA00048548"/>
    </source>
</evidence>
<evidence type="ECO:0000256" key="17">
    <source>
        <dbReference type="ARBA" id="ARBA00023200"/>
    </source>
</evidence>
<keyword evidence="18" id="KW-0511">Multifunctional enzyme</keyword>
<reference evidence="29" key="1">
    <citation type="submission" date="2016-09" db="EMBL/GenBank/DDBJ databases">
        <title>Genome sequences of viruses from moths from Washington state.</title>
        <authorList>
            <person name="Greninger A.L."/>
            <person name="Makhsous N."/>
            <person name="Jerome K.R."/>
            <person name="Droppers D."/>
        </authorList>
    </citation>
    <scope>NUCLEOTIDE SEQUENCE</scope>
    <source>
        <strain evidence="29">SP2</strain>
    </source>
</reference>
<dbReference type="InterPro" id="IPR014023">
    <property type="entry name" value="Mononeg_RNA_pol_cat"/>
</dbReference>
<dbReference type="Pfam" id="PF00946">
    <property type="entry name" value="Mononeg_RNA_pol"/>
    <property type="match status" value="1"/>
</dbReference>